<dbReference type="GO" id="GO:0008360">
    <property type="term" value="P:regulation of cell shape"/>
    <property type="evidence" value="ECO:0007669"/>
    <property type="project" value="UniProtKB-UniRule"/>
</dbReference>
<dbReference type="PANTHER" id="PTHR41533:SF2">
    <property type="entry name" value="BLR7131 PROTEIN"/>
    <property type="match status" value="1"/>
</dbReference>
<evidence type="ECO:0000256" key="7">
    <source>
        <dbReference type="PROSITE-ProRule" id="PRU01373"/>
    </source>
</evidence>
<dbReference type="EMBL" id="FWZX01000033">
    <property type="protein sequence ID" value="SMF74913.1"/>
    <property type="molecule type" value="Genomic_DNA"/>
</dbReference>
<dbReference type="STRING" id="560819.SAMN05428998_13359"/>
<dbReference type="SUPFAM" id="SSF47090">
    <property type="entry name" value="PGBD-like"/>
    <property type="match status" value="1"/>
</dbReference>
<dbReference type="InterPro" id="IPR052905">
    <property type="entry name" value="LD-transpeptidase_YkuD-like"/>
</dbReference>
<comment type="pathway">
    <text evidence="1 7">Cell wall biogenesis; peptidoglycan biosynthesis.</text>
</comment>
<evidence type="ECO:0000313" key="9">
    <source>
        <dbReference type="EMBL" id="SMF74913.1"/>
    </source>
</evidence>
<dbReference type="InterPro" id="IPR045380">
    <property type="entry name" value="LD_TPept_scaffold_dom"/>
</dbReference>
<keyword evidence="5 7" id="KW-0573">Peptidoglycan synthesis</keyword>
<dbReference type="Gene3D" id="1.10.101.10">
    <property type="entry name" value="PGBD-like superfamily/PGBD"/>
    <property type="match status" value="1"/>
</dbReference>
<dbReference type="GO" id="GO:0071555">
    <property type="term" value="P:cell wall organization"/>
    <property type="evidence" value="ECO:0007669"/>
    <property type="project" value="UniProtKB-UniRule"/>
</dbReference>
<dbReference type="UniPathway" id="UPA00219"/>
<organism evidence="9 10">
    <name type="scientific">Tistlia consotensis USBA 355</name>
    <dbReference type="NCBI Taxonomy" id="560819"/>
    <lineage>
        <taxon>Bacteria</taxon>
        <taxon>Pseudomonadati</taxon>
        <taxon>Pseudomonadota</taxon>
        <taxon>Alphaproteobacteria</taxon>
        <taxon>Rhodospirillales</taxon>
        <taxon>Rhodovibrionaceae</taxon>
        <taxon>Tistlia</taxon>
    </lineage>
</organism>
<evidence type="ECO:0000256" key="3">
    <source>
        <dbReference type="ARBA" id="ARBA00022679"/>
    </source>
</evidence>
<feature type="domain" description="L,D-TPase catalytic" evidence="8">
    <location>
        <begin position="304"/>
        <end position="485"/>
    </location>
</feature>
<comment type="similarity">
    <text evidence="2">Belongs to the YkuD family.</text>
</comment>
<evidence type="ECO:0000256" key="6">
    <source>
        <dbReference type="ARBA" id="ARBA00023316"/>
    </source>
</evidence>
<dbReference type="GO" id="GO:0004180">
    <property type="term" value="F:carboxypeptidase activity"/>
    <property type="evidence" value="ECO:0007669"/>
    <property type="project" value="UniProtKB-ARBA"/>
</dbReference>
<feature type="active site" description="Proton donor/acceptor" evidence="7">
    <location>
        <position position="441"/>
    </location>
</feature>
<dbReference type="RefSeq" id="WP_085125830.1">
    <property type="nucleotide sequence ID" value="NZ_FWZX01000033.1"/>
</dbReference>
<dbReference type="Pfam" id="PF01471">
    <property type="entry name" value="PG_binding_1"/>
    <property type="match status" value="1"/>
</dbReference>
<dbReference type="PROSITE" id="PS52029">
    <property type="entry name" value="LD_TPASE"/>
    <property type="match status" value="1"/>
</dbReference>
<accession>A0A1Y6CL78</accession>
<name>A0A1Y6CL78_9PROT</name>
<dbReference type="AlphaFoldDB" id="A0A1Y6CL78"/>
<dbReference type="Proteomes" id="UP000192917">
    <property type="component" value="Unassembled WGS sequence"/>
</dbReference>
<keyword evidence="3" id="KW-0808">Transferase</keyword>
<gene>
    <name evidence="9" type="ORF">SAMN05428998_13359</name>
</gene>
<keyword evidence="4 7" id="KW-0133">Cell shape</keyword>
<dbReference type="InterPro" id="IPR005490">
    <property type="entry name" value="LD_TPept_cat_dom"/>
</dbReference>
<evidence type="ECO:0000256" key="4">
    <source>
        <dbReference type="ARBA" id="ARBA00022960"/>
    </source>
</evidence>
<evidence type="ECO:0000313" key="10">
    <source>
        <dbReference type="Proteomes" id="UP000192917"/>
    </source>
</evidence>
<evidence type="ECO:0000256" key="1">
    <source>
        <dbReference type="ARBA" id="ARBA00004752"/>
    </source>
</evidence>
<evidence type="ECO:0000259" key="8">
    <source>
        <dbReference type="PROSITE" id="PS52029"/>
    </source>
</evidence>
<protein>
    <submittedName>
        <fullName evidence="9">Murein L,D-transpeptidase YcbB/YkuD</fullName>
    </submittedName>
</protein>
<dbReference type="Pfam" id="PF03734">
    <property type="entry name" value="YkuD"/>
    <property type="match status" value="1"/>
</dbReference>
<dbReference type="InterPro" id="IPR036365">
    <property type="entry name" value="PGBD-like_sf"/>
</dbReference>
<dbReference type="Gene3D" id="2.40.440.10">
    <property type="entry name" value="L,D-transpeptidase catalytic domain-like"/>
    <property type="match status" value="1"/>
</dbReference>
<keyword evidence="6 7" id="KW-0961">Cell wall biogenesis/degradation</keyword>
<dbReference type="InterPro" id="IPR038063">
    <property type="entry name" value="Transpep_catalytic_dom"/>
</dbReference>
<dbReference type="Pfam" id="PF20142">
    <property type="entry name" value="Scaffold"/>
    <property type="match status" value="1"/>
</dbReference>
<keyword evidence="10" id="KW-1185">Reference proteome</keyword>
<dbReference type="PROSITE" id="PS51257">
    <property type="entry name" value="PROKAR_LIPOPROTEIN"/>
    <property type="match status" value="1"/>
</dbReference>
<dbReference type="CDD" id="cd16913">
    <property type="entry name" value="YkuD_like"/>
    <property type="match status" value="1"/>
</dbReference>
<sequence>MLKQASLHSIGLVAAACCLATGLQLRDAVALTPGELQAPPAAAAPSDLDRHLLAESRLERLYRSRGFQPIWLDAAGDGLSVRGEAALTALESADAEGLDPLSYYSAEIDSARAAARWQDLDVLLSAGLLDYVRDLAGGRPALRGQGEGLDGDAPPLDAVATVRGLAAAEDVAAALQALAPANAQYRRLRATLAALRERAAAGGWPRIPAGDTLDPGMSGPRVAALRARLAATDGAETEVAEPALFDPSLEAAVRHFQQRNGLAVDGRVGPNTLAALDRPVGELIGVVEANMERWRWLPHDLGERYILVNTAAFEMRAVEDGRVVLRMPVVNGLPSRPTPMFSAEMRYLEVNPTWTVPPTIFAKDYLPKLRRDPGYLAQQNITLYVSWSPNATPVDPYLVDWSQVRANTHSLPYRLVQAPGPYNALGRIKFMLPNRYSVYLHDTPHHELFSRARRALSSGCVRLARPDDLAALILKEVPGWDMARLEQVYAGGERTRIPLARTWPVHVTYFTAWVDGEGVAHFYDDVYGRDADMIEQLRRNRLLLAEEPQGAPRRS</sequence>
<feature type="active site" description="Nucleophile" evidence="7">
    <location>
        <position position="460"/>
    </location>
</feature>
<dbReference type="InterPro" id="IPR036366">
    <property type="entry name" value="PGBDSf"/>
</dbReference>
<proteinExistence type="inferred from homology"/>
<dbReference type="GO" id="GO:0009252">
    <property type="term" value="P:peptidoglycan biosynthetic process"/>
    <property type="evidence" value="ECO:0007669"/>
    <property type="project" value="UniProtKB-UniPathway"/>
</dbReference>
<dbReference type="InterPro" id="IPR002477">
    <property type="entry name" value="Peptidoglycan-bd-like"/>
</dbReference>
<reference evidence="9 10" key="1">
    <citation type="submission" date="2017-04" db="EMBL/GenBank/DDBJ databases">
        <authorList>
            <person name="Afonso C.L."/>
            <person name="Miller P.J."/>
            <person name="Scott M.A."/>
            <person name="Spackman E."/>
            <person name="Goraichik I."/>
            <person name="Dimitrov K.M."/>
            <person name="Suarez D.L."/>
            <person name="Swayne D.E."/>
        </authorList>
    </citation>
    <scope>NUCLEOTIDE SEQUENCE [LARGE SCALE GENOMIC DNA]</scope>
    <source>
        <strain evidence="9 10">USBA 355</strain>
    </source>
</reference>
<dbReference type="PANTHER" id="PTHR41533">
    <property type="entry name" value="L,D-TRANSPEPTIDASE HI_1667-RELATED"/>
    <property type="match status" value="1"/>
</dbReference>
<dbReference type="GO" id="GO:0016740">
    <property type="term" value="F:transferase activity"/>
    <property type="evidence" value="ECO:0007669"/>
    <property type="project" value="UniProtKB-KW"/>
</dbReference>
<evidence type="ECO:0000256" key="2">
    <source>
        <dbReference type="ARBA" id="ARBA00005992"/>
    </source>
</evidence>
<evidence type="ECO:0000256" key="5">
    <source>
        <dbReference type="ARBA" id="ARBA00022984"/>
    </source>
</evidence>
<dbReference type="SUPFAM" id="SSF141523">
    <property type="entry name" value="L,D-transpeptidase catalytic domain-like"/>
    <property type="match status" value="1"/>
</dbReference>